<protein>
    <recommendedName>
        <fullName evidence="3">Tubulin/FtsZ GTPase domain-containing protein</fullName>
    </recommendedName>
</protein>
<dbReference type="InterPro" id="IPR003008">
    <property type="entry name" value="Tubulin_FtsZ_GTPase"/>
</dbReference>
<dbReference type="InterPro" id="IPR036525">
    <property type="entry name" value="Tubulin/FtsZ_GTPase_sf"/>
</dbReference>
<feature type="non-terminal residue" evidence="4">
    <location>
        <position position="103"/>
    </location>
</feature>
<dbReference type="AlphaFoldDB" id="X1V014"/>
<dbReference type="GO" id="GO:0032153">
    <property type="term" value="C:cell division site"/>
    <property type="evidence" value="ECO:0007669"/>
    <property type="project" value="TreeGrafter"/>
</dbReference>
<organism evidence="4">
    <name type="scientific">marine sediment metagenome</name>
    <dbReference type="NCBI Taxonomy" id="412755"/>
    <lineage>
        <taxon>unclassified sequences</taxon>
        <taxon>metagenomes</taxon>
        <taxon>ecological metagenomes</taxon>
    </lineage>
</organism>
<dbReference type="PANTHER" id="PTHR30314">
    <property type="entry name" value="CELL DIVISION PROTEIN FTSZ-RELATED"/>
    <property type="match status" value="1"/>
</dbReference>
<evidence type="ECO:0000313" key="4">
    <source>
        <dbReference type="EMBL" id="GAJ23093.1"/>
    </source>
</evidence>
<proteinExistence type="predicted"/>
<dbReference type="Gene3D" id="3.40.50.1440">
    <property type="entry name" value="Tubulin/FtsZ, GTPase domain"/>
    <property type="match status" value="1"/>
</dbReference>
<dbReference type="GO" id="GO:0005525">
    <property type="term" value="F:GTP binding"/>
    <property type="evidence" value="ECO:0007669"/>
    <property type="project" value="UniProtKB-KW"/>
</dbReference>
<gene>
    <name evidence="4" type="ORF">S12H4_61835</name>
</gene>
<name>X1V014_9ZZZZ</name>
<reference evidence="4" key="1">
    <citation type="journal article" date="2014" name="Front. Microbiol.">
        <title>High frequency of phylogenetically diverse reductive dehalogenase-homologous genes in deep subseafloor sedimentary metagenomes.</title>
        <authorList>
            <person name="Kawai M."/>
            <person name="Futagami T."/>
            <person name="Toyoda A."/>
            <person name="Takaki Y."/>
            <person name="Nishi S."/>
            <person name="Hori S."/>
            <person name="Arai W."/>
            <person name="Tsubouchi T."/>
            <person name="Morono Y."/>
            <person name="Uchiyama I."/>
            <person name="Ito T."/>
            <person name="Fujiyama A."/>
            <person name="Inagaki F."/>
            <person name="Takami H."/>
        </authorList>
    </citation>
    <scope>NUCLEOTIDE SEQUENCE</scope>
    <source>
        <strain evidence="4">Expedition CK06-06</strain>
    </source>
</reference>
<dbReference type="Pfam" id="PF00091">
    <property type="entry name" value="Tubulin"/>
    <property type="match status" value="1"/>
</dbReference>
<keyword evidence="2" id="KW-0342">GTP-binding</keyword>
<dbReference type="GO" id="GO:0005737">
    <property type="term" value="C:cytoplasm"/>
    <property type="evidence" value="ECO:0007669"/>
    <property type="project" value="TreeGrafter"/>
</dbReference>
<sequence>MSLNFDKSYYAVIRVIGIGGGGNNAINRMIEDNLSGCELVAINTDAQVLMMSSADRKVLLGESGLGAGSDPEIGRIAAEKSIESIKEVVKDAKSKLISPGRVI</sequence>
<dbReference type="InterPro" id="IPR045061">
    <property type="entry name" value="FtsZ/CetZ"/>
</dbReference>
<accession>X1V014</accession>
<dbReference type="GO" id="GO:0003924">
    <property type="term" value="F:GTPase activity"/>
    <property type="evidence" value="ECO:0007669"/>
    <property type="project" value="InterPro"/>
</dbReference>
<dbReference type="SMART" id="SM00864">
    <property type="entry name" value="Tubulin"/>
    <property type="match status" value="1"/>
</dbReference>
<evidence type="ECO:0000256" key="2">
    <source>
        <dbReference type="ARBA" id="ARBA00023134"/>
    </source>
</evidence>
<keyword evidence="1" id="KW-0547">Nucleotide-binding</keyword>
<dbReference type="PANTHER" id="PTHR30314:SF3">
    <property type="entry name" value="MITOCHONDRIAL DIVISION PROTEIN FSZA"/>
    <property type="match status" value="1"/>
</dbReference>
<evidence type="ECO:0000256" key="1">
    <source>
        <dbReference type="ARBA" id="ARBA00022741"/>
    </source>
</evidence>
<evidence type="ECO:0000259" key="3">
    <source>
        <dbReference type="SMART" id="SM00864"/>
    </source>
</evidence>
<dbReference type="SUPFAM" id="SSF52490">
    <property type="entry name" value="Tubulin nucleotide-binding domain-like"/>
    <property type="match status" value="1"/>
</dbReference>
<dbReference type="GO" id="GO:0051301">
    <property type="term" value="P:cell division"/>
    <property type="evidence" value="ECO:0007669"/>
    <property type="project" value="TreeGrafter"/>
</dbReference>
<feature type="domain" description="Tubulin/FtsZ GTPase" evidence="3">
    <location>
        <begin position="12"/>
        <end position="100"/>
    </location>
</feature>
<comment type="caution">
    <text evidence="4">The sequence shown here is derived from an EMBL/GenBank/DDBJ whole genome shotgun (WGS) entry which is preliminary data.</text>
</comment>
<dbReference type="EMBL" id="BARW01041203">
    <property type="protein sequence ID" value="GAJ23093.1"/>
    <property type="molecule type" value="Genomic_DNA"/>
</dbReference>